<keyword evidence="2 9" id="KW-0378">Hydrolase</keyword>
<name>A0ABT4UI37_9BACT</name>
<dbReference type="InterPro" id="IPR000212">
    <property type="entry name" value="DNA_helicase_UvrD/REP"/>
</dbReference>
<keyword evidence="4 9" id="KW-0067">ATP-binding</keyword>
<reference evidence="12 13" key="1">
    <citation type="submission" date="2022-12" db="EMBL/GenBank/DDBJ databases">
        <title>Chitinophagaceae gen. sp. nov., a new member of the family Chitinophagaceae, isolated from soil in a chemical factory.</title>
        <authorList>
            <person name="Ke Z."/>
        </authorList>
    </citation>
    <scope>NUCLEOTIDE SEQUENCE [LARGE SCALE GENOMIC DNA]</scope>
    <source>
        <strain evidence="12 13">LY-5</strain>
    </source>
</reference>
<keyword evidence="13" id="KW-1185">Reference proteome</keyword>
<keyword evidence="3 9" id="KW-0347">Helicase</keyword>
<evidence type="ECO:0000313" key="13">
    <source>
        <dbReference type="Proteomes" id="UP001210231"/>
    </source>
</evidence>
<dbReference type="SUPFAM" id="SSF52540">
    <property type="entry name" value="P-loop containing nucleoside triphosphate hydrolases"/>
    <property type="match status" value="1"/>
</dbReference>
<dbReference type="EC" id="5.6.2.4" evidence="7"/>
<dbReference type="InterPro" id="IPR014016">
    <property type="entry name" value="UvrD-like_ATP-bd"/>
</dbReference>
<dbReference type="Proteomes" id="UP001210231">
    <property type="component" value="Unassembled WGS sequence"/>
</dbReference>
<evidence type="ECO:0000259" key="10">
    <source>
        <dbReference type="PROSITE" id="PS51198"/>
    </source>
</evidence>
<comment type="caution">
    <text evidence="12">The sequence shown here is derived from an EMBL/GenBank/DDBJ whole genome shotgun (WGS) entry which is preliminary data.</text>
</comment>
<evidence type="ECO:0000256" key="6">
    <source>
        <dbReference type="ARBA" id="ARBA00034617"/>
    </source>
</evidence>
<accession>A0ABT4UI37</accession>
<keyword evidence="1 9" id="KW-0547">Nucleotide-binding</keyword>
<feature type="domain" description="UvrD-like helicase C-terminal" evidence="11">
    <location>
        <begin position="530"/>
        <end position="778"/>
    </location>
</feature>
<dbReference type="Pfam" id="PF13361">
    <property type="entry name" value="UvrD_C"/>
    <property type="match status" value="1"/>
</dbReference>
<comment type="catalytic activity">
    <reaction evidence="6">
        <text>Couples ATP hydrolysis with the unwinding of duplex DNA by translocating in the 3'-5' direction.</text>
        <dbReference type="EC" id="5.6.2.4"/>
    </reaction>
</comment>
<dbReference type="PROSITE" id="PS51217">
    <property type="entry name" value="UVRD_HELICASE_CTER"/>
    <property type="match status" value="1"/>
</dbReference>
<evidence type="ECO:0000256" key="7">
    <source>
        <dbReference type="ARBA" id="ARBA00034808"/>
    </source>
</evidence>
<evidence type="ECO:0000256" key="1">
    <source>
        <dbReference type="ARBA" id="ARBA00022741"/>
    </source>
</evidence>
<evidence type="ECO:0000259" key="11">
    <source>
        <dbReference type="PROSITE" id="PS51217"/>
    </source>
</evidence>
<evidence type="ECO:0000256" key="8">
    <source>
        <dbReference type="ARBA" id="ARBA00048988"/>
    </source>
</evidence>
<dbReference type="InterPro" id="IPR014017">
    <property type="entry name" value="DNA_helicase_UvrD-like_C"/>
</dbReference>
<feature type="binding site" evidence="9">
    <location>
        <begin position="12"/>
        <end position="19"/>
    </location>
    <ligand>
        <name>ATP</name>
        <dbReference type="ChEBI" id="CHEBI:30616"/>
    </ligand>
</feature>
<dbReference type="Gene3D" id="3.40.50.300">
    <property type="entry name" value="P-loop containing nucleotide triphosphate hydrolases"/>
    <property type="match status" value="3"/>
</dbReference>
<evidence type="ECO:0000256" key="9">
    <source>
        <dbReference type="PROSITE-ProRule" id="PRU00560"/>
    </source>
</evidence>
<evidence type="ECO:0000256" key="3">
    <source>
        <dbReference type="ARBA" id="ARBA00022806"/>
    </source>
</evidence>
<sequence>MSSNHTLEIYKASAGSGKTFMLTEKYLKLLFEKTGNFRHILAVTFTNKATAEMKHRILHELKSIAGGDGHSKHAATLQAYLEVDAKTLQLQASKIYSDILHNYSKFSVTTIDSFVQNIVRSFAFELGFDSGFKIELNQDIIKEALTERLIALLDTDNFIRDWVLNFAKSKLQDGKNWDFTKDIQSLSAEMFKESFQKFEAFVQDKYESLNELFLSMRNDLQISKTAFEEQYKTLTNRGQEIIKHSGLSIEDFSYGKNGFVNIFNYNIDKAGKKDIGKRVRDVLDNPDQMIKKTAATEIKSKLSIVKNDLINALQQLVDFIESNANEYNTAALILSNLDALRLMEVFTTELGKYRSENNVMLISDTHALLNALSSESANNSNFIYEKVGNYYHHFLIDEFQDTGNFQWQNFLPLLRNALSEGFYNLVVGDVKQSIYRWRNGDWRLLEYGVQRDLGAFRPALKSLTENWRSAVPVITFNNFLYDAGAKLLQNEMIKLVDAAPEEARERLLQNKFDTSIVDAYQTSFQHIPGKNKDNHNGSFILKFVEESREIIIEEGTEEQPAESETLLYEEVVLEELNATIVDYLKQGFAAKDIAVLTRNNRQAKTIINALMTAQETNIVKYNTISSEALIVQNNMAVKVLVYALQYLVYRQHLNFIELKRSYIVLHNIAISKERTFFETAATDSVLPESFLEKLESLHQFTLLDIVNEIIQLLALNTKVTDVPYLLAFQDVVLNWVKYGDEGVKSFLDYWEKEQGRVSLPAMDNADAVEVLTVHRSKGLAFRIVLMPYIEWGLKPSAFLNNTLWVNTENTRFNKVPYLPIRYSSRMERSAFSYEYIEETLMSIMDNFNLLYVATTRAEQIFKGWVKVSKSKSKDTGIDSISKMLLNLATNESNVPLSGDVTDMTAYFDADTMIWQYGTAEYVPTEKEVITNELPFPKLIQNSWHEKVKLKYADFKTHYSENAEINLPRQNGIVLHEIMSRIQRPDQLETLVEELIGFGMITNEQALYALEVLAPVLKLDLFNGWWKNEYIKLSEQEIITAEKAIRRPDFILYNDNETLIIDFKFTETKTALSHHSFQVEEYMKLLREMGFVNVKGYIIYGLLNDMHEVNII</sequence>
<dbReference type="PANTHER" id="PTHR11070">
    <property type="entry name" value="UVRD / RECB / PCRA DNA HELICASE FAMILY MEMBER"/>
    <property type="match status" value="1"/>
</dbReference>
<keyword evidence="5" id="KW-0413">Isomerase</keyword>
<evidence type="ECO:0000256" key="2">
    <source>
        <dbReference type="ARBA" id="ARBA00022801"/>
    </source>
</evidence>
<comment type="catalytic activity">
    <reaction evidence="8">
        <text>ATP + H2O = ADP + phosphate + H(+)</text>
        <dbReference type="Rhea" id="RHEA:13065"/>
        <dbReference type="ChEBI" id="CHEBI:15377"/>
        <dbReference type="ChEBI" id="CHEBI:15378"/>
        <dbReference type="ChEBI" id="CHEBI:30616"/>
        <dbReference type="ChEBI" id="CHEBI:43474"/>
        <dbReference type="ChEBI" id="CHEBI:456216"/>
        <dbReference type="EC" id="5.6.2.4"/>
    </reaction>
</comment>
<dbReference type="Pfam" id="PF00580">
    <property type="entry name" value="UvrD-helicase"/>
    <property type="match status" value="1"/>
</dbReference>
<evidence type="ECO:0000256" key="5">
    <source>
        <dbReference type="ARBA" id="ARBA00023235"/>
    </source>
</evidence>
<gene>
    <name evidence="12" type="ORF">O3P16_06740</name>
</gene>
<dbReference type="RefSeq" id="WP_407030825.1">
    <property type="nucleotide sequence ID" value="NZ_JAQGEF010000006.1"/>
</dbReference>
<dbReference type="InterPro" id="IPR027417">
    <property type="entry name" value="P-loop_NTPase"/>
</dbReference>
<dbReference type="PROSITE" id="PS51198">
    <property type="entry name" value="UVRD_HELICASE_ATP_BIND"/>
    <property type="match status" value="1"/>
</dbReference>
<proteinExistence type="predicted"/>
<evidence type="ECO:0000313" key="12">
    <source>
        <dbReference type="EMBL" id="MDA3614499.1"/>
    </source>
</evidence>
<protein>
    <recommendedName>
        <fullName evidence="7">DNA 3'-5' helicase</fullName>
        <ecNumber evidence="7">5.6.2.4</ecNumber>
    </recommendedName>
</protein>
<dbReference type="EMBL" id="JAQGEF010000006">
    <property type="protein sequence ID" value="MDA3614499.1"/>
    <property type="molecule type" value="Genomic_DNA"/>
</dbReference>
<feature type="domain" description="UvrD-like helicase ATP-binding" evidence="10">
    <location>
        <begin position="1"/>
        <end position="470"/>
    </location>
</feature>
<organism evidence="12 13">
    <name type="scientific">Polluticaenibacter yanchengensis</name>
    <dbReference type="NCBI Taxonomy" id="3014562"/>
    <lineage>
        <taxon>Bacteria</taxon>
        <taxon>Pseudomonadati</taxon>
        <taxon>Bacteroidota</taxon>
        <taxon>Chitinophagia</taxon>
        <taxon>Chitinophagales</taxon>
        <taxon>Chitinophagaceae</taxon>
        <taxon>Polluticaenibacter</taxon>
    </lineage>
</organism>
<dbReference type="PANTHER" id="PTHR11070:SF67">
    <property type="entry name" value="DNA 3'-5' HELICASE"/>
    <property type="match status" value="1"/>
</dbReference>
<evidence type="ECO:0000256" key="4">
    <source>
        <dbReference type="ARBA" id="ARBA00022840"/>
    </source>
</evidence>